<name>A0A0P7EH30_9GAMM</name>
<comment type="caution">
    <text evidence="2">The sequence shown here is derived from an EMBL/GenBank/DDBJ whole genome shotgun (WGS) entry which is preliminary data.</text>
</comment>
<proteinExistence type="predicted"/>
<reference evidence="2 3" key="1">
    <citation type="submission" date="2015-09" db="EMBL/GenBank/DDBJ databases">
        <title>Draft Genome Sequence of Pseudoalteromonas lipolytica UCD-48B.</title>
        <authorList>
            <person name="Krusor M."/>
            <person name="Coil D.A."/>
            <person name="Lang J.M."/>
            <person name="Eisen J.A."/>
            <person name="Alexiev A."/>
        </authorList>
    </citation>
    <scope>NUCLEOTIDE SEQUENCE [LARGE SCALE GENOMIC DNA]</scope>
    <source>
        <strain evidence="2 3">UCD-48B</strain>
    </source>
</reference>
<dbReference type="AlphaFoldDB" id="A0A0P7EH30"/>
<dbReference type="EMBL" id="LJTC01000010">
    <property type="protein sequence ID" value="KPM82591.1"/>
    <property type="molecule type" value="Genomic_DNA"/>
</dbReference>
<dbReference type="PATRIC" id="fig|570156.3.peg.4061"/>
<dbReference type="PROSITE" id="PS51257">
    <property type="entry name" value="PROKAR_LIPOPROTEIN"/>
    <property type="match status" value="1"/>
</dbReference>
<evidence type="ECO:0000313" key="2">
    <source>
        <dbReference type="EMBL" id="KPM82591.1"/>
    </source>
</evidence>
<accession>A0A0P7EH30</accession>
<evidence type="ECO:0000256" key="1">
    <source>
        <dbReference type="SAM" id="SignalP"/>
    </source>
</evidence>
<protein>
    <recommendedName>
        <fullName evidence="4">Lipoprotein</fullName>
    </recommendedName>
</protein>
<dbReference type="Proteomes" id="UP000050378">
    <property type="component" value="Unassembled WGS sequence"/>
</dbReference>
<evidence type="ECO:0000313" key="3">
    <source>
        <dbReference type="Proteomes" id="UP000050378"/>
    </source>
</evidence>
<feature type="signal peptide" evidence="1">
    <location>
        <begin position="1"/>
        <end position="22"/>
    </location>
</feature>
<keyword evidence="1" id="KW-0732">Signal</keyword>
<feature type="chain" id="PRO_5006138485" description="Lipoprotein" evidence="1">
    <location>
        <begin position="23"/>
        <end position="117"/>
    </location>
</feature>
<evidence type="ECO:0008006" key="4">
    <source>
        <dbReference type="Google" id="ProtNLM"/>
    </source>
</evidence>
<organism evidence="2 3">
    <name type="scientific">Pseudoalteromonas lipolytica</name>
    <dbReference type="NCBI Taxonomy" id="570156"/>
    <lineage>
        <taxon>Bacteria</taxon>
        <taxon>Pseudomonadati</taxon>
        <taxon>Pseudomonadota</taxon>
        <taxon>Gammaproteobacteria</taxon>
        <taxon>Alteromonadales</taxon>
        <taxon>Pseudoalteromonadaceae</taxon>
        <taxon>Pseudoalteromonas</taxon>
    </lineage>
</organism>
<gene>
    <name evidence="2" type="ORF">AOG27_14865</name>
</gene>
<sequence>MNMKKQLGLVAGVFLASTSCFAADSFQVETSVYKANELLASPVMLVEEKQPATISIGEGFSYEVKVTPQQNNTAAVETSITLAGSYFTPSFVVEYGKQASFEIGENKVSILVTKSKS</sequence>